<evidence type="ECO:0000313" key="4">
    <source>
        <dbReference type="Proteomes" id="UP000030764"/>
    </source>
</evidence>
<protein>
    <submittedName>
        <fullName evidence="2">Uncharacterized protein</fullName>
    </submittedName>
</protein>
<proteinExistence type="predicted"/>
<accession>A0A085MMX2</accession>
<dbReference type="AlphaFoldDB" id="A0A085MMX2"/>
<dbReference type="Proteomes" id="UP000030758">
    <property type="component" value="Unassembled WGS sequence"/>
</dbReference>
<evidence type="ECO:0000313" key="2">
    <source>
        <dbReference type="EMBL" id="KFD58568.1"/>
    </source>
</evidence>
<organism evidence="2 4">
    <name type="scientific">Trichuris suis</name>
    <name type="common">pig whipworm</name>
    <dbReference type="NCBI Taxonomy" id="68888"/>
    <lineage>
        <taxon>Eukaryota</taxon>
        <taxon>Metazoa</taxon>
        <taxon>Ecdysozoa</taxon>
        <taxon>Nematoda</taxon>
        <taxon>Enoplea</taxon>
        <taxon>Dorylaimia</taxon>
        <taxon>Trichinellida</taxon>
        <taxon>Trichuridae</taxon>
        <taxon>Trichuris</taxon>
    </lineage>
</organism>
<reference evidence="2 4" key="1">
    <citation type="journal article" date="2014" name="Nat. Genet.">
        <title>Genome and transcriptome of the porcine whipworm Trichuris suis.</title>
        <authorList>
            <person name="Jex A.R."/>
            <person name="Nejsum P."/>
            <person name="Schwarz E.M."/>
            <person name="Hu L."/>
            <person name="Young N.D."/>
            <person name="Hall R.S."/>
            <person name="Korhonen P.K."/>
            <person name="Liao S."/>
            <person name="Thamsborg S."/>
            <person name="Xia J."/>
            <person name="Xu P."/>
            <person name="Wang S."/>
            <person name="Scheerlinck J.P."/>
            <person name="Hofmann A."/>
            <person name="Sternberg P.W."/>
            <person name="Wang J."/>
            <person name="Gasser R.B."/>
        </authorList>
    </citation>
    <scope>NUCLEOTIDE SEQUENCE [LARGE SCALE GENOMIC DNA]</scope>
    <source>
        <strain evidence="3">DCEP-RM93F</strain>
        <strain evidence="2">DCEP-RM93M</strain>
    </source>
</reference>
<dbReference type="EMBL" id="KL367528">
    <property type="protein sequence ID" value="KFD66054.1"/>
    <property type="molecule type" value="Genomic_DNA"/>
</dbReference>
<name>A0A085MMX2_9BILA</name>
<gene>
    <name evidence="2" type="ORF">M513_00794</name>
    <name evidence="3" type="ORF">M514_00794</name>
</gene>
<evidence type="ECO:0000256" key="1">
    <source>
        <dbReference type="SAM" id="SignalP"/>
    </source>
</evidence>
<evidence type="ECO:0000313" key="3">
    <source>
        <dbReference type="EMBL" id="KFD66054.1"/>
    </source>
</evidence>
<keyword evidence="1" id="KW-0732">Signal</keyword>
<dbReference type="Proteomes" id="UP000030764">
    <property type="component" value="Unassembled WGS sequence"/>
</dbReference>
<keyword evidence="4" id="KW-1185">Reference proteome</keyword>
<sequence length="171" mass="19999">MIILLFGWLFLPTCASIFTSESEKIQKVRDNEELARLLNFTELTGSQISALTTAYKSFKKNVNDCFVDTCYSIFNSSTTSKQFMPRNEYRERSKKCKKCLQKCQKQHIAMLKPVEHLVAMFTHYKQLSEFDGLDKPDLALSYWKKFKDDPFKVASDTIEYDMKIIRKQVCT</sequence>
<feature type="chain" id="PRO_5011842729" evidence="1">
    <location>
        <begin position="16"/>
        <end position="171"/>
    </location>
</feature>
<dbReference type="EMBL" id="KL363184">
    <property type="protein sequence ID" value="KFD58568.1"/>
    <property type="molecule type" value="Genomic_DNA"/>
</dbReference>
<feature type="signal peptide" evidence="1">
    <location>
        <begin position="1"/>
        <end position="15"/>
    </location>
</feature>